<dbReference type="EMBL" id="SLWR01000001">
    <property type="protein sequence ID" value="TCO51413.1"/>
    <property type="molecule type" value="Genomic_DNA"/>
</dbReference>
<name>A0A4R2IZT7_9ACTN</name>
<feature type="chain" id="PRO_5039298202" evidence="1">
    <location>
        <begin position="21"/>
        <end position="322"/>
    </location>
</feature>
<accession>A0A4R2IZT7</accession>
<dbReference type="PROSITE" id="PS51257">
    <property type="entry name" value="PROKAR_LIPOPROTEIN"/>
    <property type="match status" value="1"/>
</dbReference>
<comment type="caution">
    <text evidence="2">The sequence shown here is derived from an EMBL/GenBank/DDBJ whole genome shotgun (WGS) entry which is preliminary data.</text>
</comment>
<keyword evidence="1" id="KW-0732">Signal</keyword>
<dbReference type="AlphaFoldDB" id="A0A4R2IZT7"/>
<reference evidence="2 3" key="1">
    <citation type="journal article" date="2015" name="Stand. Genomic Sci.">
        <title>Genomic Encyclopedia of Bacterial and Archaeal Type Strains, Phase III: the genomes of soil and plant-associated and newly described type strains.</title>
        <authorList>
            <person name="Whitman W.B."/>
            <person name="Woyke T."/>
            <person name="Klenk H.P."/>
            <person name="Zhou Y."/>
            <person name="Lilburn T.G."/>
            <person name="Beck B.J."/>
            <person name="De Vos P."/>
            <person name="Vandamme P."/>
            <person name="Eisen J.A."/>
            <person name="Garrity G."/>
            <person name="Hugenholtz P."/>
            <person name="Kyrpides N.C."/>
        </authorList>
    </citation>
    <scope>NUCLEOTIDE SEQUENCE [LARGE SCALE GENOMIC DNA]</scope>
    <source>
        <strain evidence="2 3">VKM Ac-2541</strain>
    </source>
</reference>
<sequence>MRVRTLPTAVVGVLVACALAAGCSVARRADSARPLPSPSPVPAVVPTVIAPPQAEGLDGTEGAPGPQVCTAITHTLTAELRTTVAAKPNAWNDGGLPALDLCTLLVEQRPVTIGVSALPRQPDSVERLLADAGTTAPLAELGPAAQIAQSRIVFVVGDRVVRITPAGGIDRRTASAIDRATAVAIAEATRDAVPRNLRNARQADSACQLANSAAERFIGLQVQLRRDYRVHGALTCIWGSYAATVSIVEAFDQPSIPEAQRVPPPRLAPIGQPGYYLPEQGELVFRQGRRVVRVTGLTNPPGAVPLDTLLEIVDPLLPLFLR</sequence>
<proteinExistence type="predicted"/>
<feature type="signal peptide" evidence="1">
    <location>
        <begin position="1"/>
        <end position="20"/>
    </location>
</feature>
<keyword evidence="3" id="KW-1185">Reference proteome</keyword>
<dbReference type="Proteomes" id="UP000295573">
    <property type="component" value="Unassembled WGS sequence"/>
</dbReference>
<dbReference type="RefSeq" id="WP_241995154.1">
    <property type="nucleotide sequence ID" value="NZ_SLWR01000001.1"/>
</dbReference>
<organism evidence="2 3">
    <name type="scientific">Kribbella antiqua</name>
    <dbReference type="NCBI Taxonomy" id="2512217"/>
    <lineage>
        <taxon>Bacteria</taxon>
        <taxon>Bacillati</taxon>
        <taxon>Actinomycetota</taxon>
        <taxon>Actinomycetes</taxon>
        <taxon>Propionibacteriales</taxon>
        <taxon>Kribbellaceae</taxon>
        <taxon>Kribbella</taxon>
    </lineage>
</organism>
<evidence type="ECO:0000313" key="3">
    <source>
        <dbReference type="Proteomes" id="UP000295573"/>
    </source>
</evidence>
<gene>
    <name evidence="2" type="ORF">EV646_101396</name>
</gene>
<evidence type="ECO:0000313" key="2">
    <source>
        <dbReference type="EMBL" id="TCO51413.1"/>
    </source>
</evidence>
<evidence type="ECO:0000256" key="1">
    <source>
        <dbReference type="SAM" id="SignalP"/>
    </source>
</evidence>
<protein>
    <submittedName>
        <fullName evidence="2">Uncharacterized protein</fullName>
    </submittedName>
</protein>